<dbReference type="OrthoDB" id="7464992at2759"/>
<comment type="similarity">
    <text evidence="1">Belongs to the peptidase M67A family. MYSM1 subfamily.</text>
</comment>
<dbReference type="GO" id="GO:0003677">
    <property type="term" value="F:DNA binding"/>
    <property type="evidence" value="ECO:0007669"/>
    <property type="project" value="UniProtKB-KW"/>
</dbReference>
<dbReference type="InterPro" id="IPR050242">
    <property type="entry name" value="JAMM_MPN+_peptidase_M67A"/>
</dbReference>
<dbReference type="PROSITE" id="PS50249">
    <property type="entry name" value="MPN"/>
    <property type="match status" value="1"/>
</dbReference>
<feature type="domain" description="SWIRM" evidence="10">
    <location>
        <begin position="435"/>
        <end position="536"/>
    </location>
</feature>
<organism evidence="13 14">
    <name type="scientific">Stichopus japonicus</name>
    <name type="common">Sea cucumber</name>
    <dbReference type="NCBI Taxonomy" id="307972"/>
    <lineage>
        <taxon>Eukaryota</taxon>
        <taxon>Metazoa</taxon>
        <taxon>Echinodermata</taxon>
        <taxon>Eleutherozoa</taxon>
        <taxon>Echinozoa</taxon>
        <taxon>Holothuroidea</taxon>
        <taxon>Aspidochirotacea</taxon>
        <taxon>Aspidochirotida</taxon>
        <taxon>Stichopodidae</taxon>
        <taxon>Apostichopus</taxon>
    </lineage>
</organism>
<dbReference type="CDD" id="cd00167">
    <property type="entry name" value="SANT"/>
    <property type="match status" value="1"/>
</dbReference>
<keyword evidence="2" id="KW-0805">Transcription regulation</keyword>
<dbReference type="InterPro" id="IPR006447">
    <property type="entry name" value="Myb_dom_plants"/>
</dbReference>
<evidence type="ECO:0000259" key="11">
    <source>
        <dbReference type="PROSITE" id="PS51293"/>
    </source>
</evidence>
<keyword evidence="4" id="KW-0804">Transcription</keyword>
<comment type="caution">
    <text evidence="13">The sequence shown here is derived from an EMBL/GenBank/DDBJ whole genome shotgun (WGS) entry which is preliminary data.</text>
</comment>
<keyword evidence="3" id="KW-0238">DNA-binding</keyword>
<keyword evidence="14" id="KW-1185">Reference proteome</keyword>
<dbReference type="PROSITE" id="PS50934">
    <property type="entry name" value="SWIRM"/>
    <property type="match status" value="2"/>
</dbReference>
<dbReference type="SMART" id="SM00717">
    <property type="entry name" value="SANT"/>
    <property type="match status" value="1"/>
</dbReference>
<dbReference type="InterPro" id="IPR017884">
    <property type="entry name" value="SANT_dom"/>
</dbReference>
<gene>
    <name evidence="13" type="ORF">BSL78_19153</name>
</gene>
<evidence type="ECO:0000259" key="9">
    <source>
        <dbReference type="PROSITE" id="PS50249"/>
    </source>
</evidence>
<reference evidence="13 14" key="1">
    <citation type="journal article" date="2017" name="PLoS Biol.">
        <title>The sea cucumber genome provides insights into morphological evolution and visceral regeneration.</title>
        <authorList>
            <person name="Zhang X."/>
            <person name="Sun L."/>
            <person name="Yuan J."/>
            <person name="Sun Y."/>
            <person name="Gao Y."/>
            <person name="Zhang L."/>
            <person name="Li S."/>
            <person name="Dai H."/>
            <person name="Hamel J.F."/>
            <person name="Liu C."/>
            <person name="Yu Y."/>
            <person name="Liu S."/>
            <person name="Lin W."/>
            <person name="Guo K."/>
            <person name="Jin S."/>
            <person name="Xu P."/>
            <person name="Storey K.B."/>
            <person name="Huan P."/>
            <person name="Zhang T."/>
            <person name="Zhou Y."/>
            <person name="Zhang J."/>
            <person name="Lin C."/>
            <person name="Li X."/>
            <person name="Xing L."/>
            <person name="Huo D."/>
            <person name="Sun M."/>
            <person name="Wang L."/>
            <person name="Mercier A."/>
            <person name="Li F."/>
            <person name="Yang H."/>
            <person name="Xiang J."/>
        </authorList>
    </citation>
    <scope>NUCLEOTIDE SEQUENCE [LARGE SCALE GENOMIC DNA]</scope>
    <source>
        <strain evidence="13">Shaxun</strain>
        <tissue evidence="13">Muscle</tissue>
    </source>
</reference>
<feature type="domain" description="SANT" evidence="11">
    <location>
        <begin position="97"/>
        <end position="150"/>
    </location>
</feature>
<feature type="domain" description="SWIRM" evidence="10">
    <location>
        <begin position="345"/>
        <end position="436"/>
    </location>
</feature>
<dbReference type="InterPro" id="IPR000555">
    <property type="entry name" value="JAMM/MPN+_dom"/>
</dbReference>
<dbReference type="GO" id="GO:0008237">
    <property type="term" value="F:metallopeptidase activity"/>
    <property type="evidence" value="ECO:0007669"/>
    <property type="project" value="InterPro"/>
</dbReference>
<dbReference type="EMBL" id="MRZV01000809">
    <property type="protein sequence ID" value="PIK44006.1"/>
    <property type="molecule type" value="Genomic_DNA"/>
</dbReference>
<feature type="region of interest" description="Disordered" evidence="7">
    <location>
        <begin position="1"/>
        <end position="52"/>
    </location>
</feature>
<evidence type="ECO:0000259" key="10">
    <source>
        <dbReference type="PROSITE" id="PS50934"/>
    </source>
</evidence>
<dbReference type="InterPro" id="IPR001005">
    <property type="entry name" value="SANT/Myb"/>
</dbReference>
<dbReference type="Gene3D" id="1.10.10.10">
    <property type="entry name" value="Winged helix-like DNA-binding domain superfamily/Winged helix DNA-binding domain"/>
    <property type="match status" value="2"/>
</dbReference>
<dbReference type="SUPFAM" id="SSF102712">
    <property type="entry name" value="JAB1/MPN domain"/>
    <property type="match status" value="1"/>
</dbReference>
<evidence type="ECO:0000313" key="14">
    <source>
        <dbReference type="Proteomes" id="UP000230750"/>
    </source>
</evidence>
<dbReference type="Pfam" id="PF04433">
    <property type="entry name" value="SWIRM"/>
    <property type="match status" value="2"/>
</dbReference>
<feature type="region of interest" description="Disordered" evidence="7">
    <location>
        <begin position="835"/>
        <end position="857"/>
    </location>
</feature>
<evidence type="ECO:0000313" key="13">
    <source>
        <dbReference type="EMBL" id="PIK44006.1"/>
    </source>
</evidence>
<evidence type="ECO:0000259" key="8">
    <source>
        <dbReference type="PROSITE" id="PS50090"/>
    </source>
</evidence>
<proteinExistence type="inferred from homology"/>
<evidence type="ECO:0000256" key="6">
    <source>
        <dbReference type="ARBA" id="ARBA00032256"/>
    </source>
</evidence>
<feature type="domain" description="HTH myb-type" evidence="12">
    <location>
        <begin position="94"/>
        <end position="138"/>
    </location>
</feature>
<evidence type="ECO:0000256" key="7">
    <source>
        <dbReference type="SAM" id="MobiDB-lite"/>
    </source>
</evidence>
<sequence>MEKDVENEAVDIESIDDSRPTLSMMDTPSSSSSTWYKSEPRQYSQIEMPKDLDPESQKLIEKMLREERKYVFGRADRKMVAKQPEKMIPKLRDDKVSHKQRWTEEERKLFLDAVKQYGHRWKKIAEVIGTRTPQQVKSFSRYVSLKGLDGQDQNLVGVPKQLDKGKMPVRAVTRPDENEDKQGNSGEQVKIKSSTESDEDEEIDILNDSEEENSADDANFVAASSDQILTNHGKVSVRPVVGEQPRTADDDEDGEIFVVGTLQSNAVEVDLARSEVESPLPEQEKITCSLTDKESTLDEEEEGEEEEDEEEEFVNFMDDAVSPEGDRSLFIADKMWSSHPNSVSPGPSNQGIILDRNVITEEERLIHGRFFMDYGKRKADNPERYLLIRNTILDKWESSKPRYVTKAVIRNSIGKCDVNSIGSIHDYLEQIGAINYINQEEQKIDISEITEDEKSLNPDFFLPMDRPRTKTPEKYLKIRNFFVNLWESSKPAYISKTIIRGSMRNYGDVTTISRIHKNLEELGLINVGVENPYKNILSKRNKETLTKRKELPTCSAARKSQRSCLKQDKKEEDEVPVPEPKRPKKAPKARYDPFKLLECRHFNESNPAPFAVTIEADALALMDLHAHLSSTEVIGLLGGNYEEHFNQLIIKVAKPCKSLSTGLQCEMDPVSQTEASVQIMSHGHQVVGWYHSHPAFLPNPSVRDVETQAEFQSWFGQGGAPFVGIIISPYQRSDTSMINCLMVKQVEYVADEEYQPFQFDFSTNIENANPGLLVQKSRELMEMFQGHPAPILMNELYNNTCTYLTTTLSSICSHYQSQEHKQIIQEELRRLLLPTERENDNNERDATVENTSDHDHG</sequence>
<accession>A0A2G8K7L0</accession>
<dbReference type="InterPro" id="IPR007526">
    <property type="entry name" value="SWIRM"/>
</dbReference>
<dbReference type="PROSITE" id="PS51293">
    <property type="entry name" value="SANT"/>
    <property type="match status" value="1"/>
</dbReference>
<dbReference type="PROSITE" id="PS51294">
    <property type="entry name" value="HTH_MYB"/>
    <property type="match status" value="1"/>
</dbReference>
<keyword evidence="5" id="KW-0539">Nucleus</keyword>
<dbReference type="InterPro" id="IPR017930">
    <property type="entry name" value="Myb_dom"/>
</dbReference>
<dbReference type="STRING" id="307972.A0A2G8K7L0"/>
<evidence type="ECO:0000256" key="1">
    <source>
        <dbReference type="ARBA" id="ARBA00007194"/>
    </source>
</evidence>
<evidence type="ECO:0000259" key="12">
    <source>
        <dbReference type="PROSITE" id="PS51294"/>
    </source>
</evidence>
<name>A0A2G8K7L0_STIJA</name>
<dbReference type="Gene3D" id="1.10.10.60">
    <property type="entry name" value="Homeodomain-like"/>
    <property type="match status" value="1"/>
</dbReference>
<dbReference type="AlphaFoldDB" id="A0A2G8K7L0"/>
<evidence type="ECO:0000256" key="2">
    <source>
        <dbReference type="ARBA" id="ARBA00023015"/>
    </source>
</evidence>
<dbReference type="Pfam" id="PF01398">
    <property type="entry name" value="JAB"/>
    <property type="match status" value="1"/>
</dbReference>
<feature type="region of interest" description="Disordered" evidence="7">
    <location>
        <begin position="274"/>
        <end position="312"/>
    </location>
</feature>
<dbReference type="Proteomes" id="UP000230750">
    <property type="component" value="Unassembled WGS sequence"/>
</dbReference>
<dbReference type="NCBIfam" id="TIGR01557">
    <property type="entry name" value="myb_SHAQKYF"/>
    <property type="match status" value="1"/>
</dbReference>
<feature type="compositionally biased region" description="Acidic residues" evidence="7">
    <location>
        <begin position="297"/>
        <end position="312"/>
    </location>
</feature>
<protein>
    <recommendedName>
        <fullName evidence="6">Myb-like, SWIRM and MPN domain-containing protein 1</fullName>
    </recommendedName>
</protein>
<feature type="compositionally biased region" description="Basic and acidic residues" evidence="7">
    <location>
        <begin position="173"/>
        <end position="182"/>
    </location>
</feature>
<feature type="region of interest" description="Disordered" evidence="7">
    <location>
        <begin position="556"/>
        <end position="588"/>
    </location>
</feature>
<evidence type="ECO:0000256" key="5">
    <source>
        <dbReference type="ARBA" id="ARBA00023242"/>
    </source>
</evidence>
<dbReference type="InterPro" id="IPR009057">
    <property type="entry name" value="Homeodomain-like_sf"/>
</dbReference>
<dbReference type="SUPFAM" id="SSF46689">
    <property type="entry name" value="Homeodomain-like"/>
    <property type="match status" value="3"/>
</dbReference>
<evidence type="ECO:0000256" key="4">
    <source>
        <dbReference type="ARBA" id="ARBA00023163"/>
    </source>
</evidence>
<feature type="region of interest" description="Disordered" evidence="7">
    <location>
        <begin position="154"/>
        <end position="203"/>
    </location>
</feature>
<dbReference type="Pfam" id="PF00249">
    <property type="entry name" value="Myb_DNA-binding"/>
    <property type="match status" value="1"/>
</dbReference>
<dbReference type="Gene3D" id="3.40.140.10">
    <property type="entry name" value="Cytidine Deaminase, domain 2"/>
    <property type="match status" value="1"/>
</dbReference>
<feature type="domain" description="MPN" evidence="9">
    <location>
        <begin position="612"/>
        <end position="749"/>
    </location>
</feature>
<dbReference type="PROSITE" id="PS50090">
    <property type="entry name" value="MYB_LIKE"/>
    <property type="match status" value="1"/>
</dbReference>
<dbReference type="InterPro" id="IPR036388">
    <property type="entry name" value="WH-like_DNA-bd_sf"/>
</dbReference>
<dbReference type="PANTHER" id="PTHR10410">
    <property type="entry name" value="EUKARYOTIC TRANSLATION INITIATION FACTOR 3 -RELATED"/>
    <property type="match status" value="1"/>
</dbReference>
<dbReference type="InterPro" id="IPR037518">
    <property type="entry name" value="MPN"/>
</dbReference>
<evidence type="ECO:0000256" key="3">
    <source>
        <dbReference type="ARBA" id="ARBA00023125"/>
    </source>
</evidence>
<feature type="domain" description="Myb-like" evidence="8">
    <location>
        <begin position="99"/>
        <end position="137"/>
    </location>
</feature>